<dbReference type="CDD" id="cd02440">
    <property type="entry name" value="AdoMet_MTases"/>
    <property type="match status" value="1"/>
</dbReference>
<dbReference type="GO" id="GO:0032259">
    <property type="term" value="P:methylation"/>
    <property type="evidence" value="ECO:0007669"/>
    <property type="project" value="UniProtKB-KW"/>
</dbReference>
<name>A0A2G8TH59_9BURK</name>
<keyword evidence="1 2" id="KW-0808">Transferase</keyword>
<protein>
    <submittedName>
        <fullName evidence="2">Methyltransferase type 12</fullName>
    </submittedName>
</protein>
<evidence type="ECO:0000256" key="1">
    <source>
        <dbReference type="ARBA" id="ARBA00022679"/>
    </source>
</evidence>
<proteinExistence type="predicted"/>
<evidence type="ECO:0000313" key="2">
    <source>
        <dbReference type="EMBL" id="PIL45390.1"/>
    </source>
</evidence>
<dbReference type="Pfam" id="PF13489">
    <property type="entry name" value="Methyltransf_23"/>
    <property type="match status" value="1"/>
</dbReference>
<evidence type="ECO:0000313" key="3">
    <source>
        <dbReference type="Proteomes" id="UP000230390"/>
    </source>
</evidence>
<gene>
    <name evidence="2" type="ORF">CR105_09495</name>
</gene>
<dbReference type="AlphaFoldDB" id="A0A2G8TH59"/>
<dbReference type="Proteomes" id="UP000230390">
    <property type="component" value="Unassembled WGS sequence"/>
</dbReference>
<dbReference type="PANTHER" id="PTHR43861">
    <property type="entry name" value="TRANS-ACONITATE 2-METHYLTRANSFERASE-RELATED"/>
    <property type="match status" value="1"/>
</dbReference>
<dbReference type="SUPFAM" id="SSF53335">
    <property type="entry name" value="S-adenosyl-L-methionine-dependent methyltransferases"/>
    <property type="match status" value="1"/>
</dbReference>
<dbReference type="RefSeq" id="WP_099788184.1">
    <property type="nucleotide sequence ID" value="NZ_JBHLYV010000031.1"/>
</dbReference>
<dbReference type="InterPro" id="IPR029063">
    <property type="entry name" value="SAM-dependent_MTases_sf"/>
</dbReference>
<accession>A0A2G8TH59</accession>
<dbReference type="Gene3D" id="3.40.50.150">
    <property type="entry name" value="Vaccinia Virus protein VP39"/>
    <property type="match status" value="1"/>
</dbReference>
<reference evidence="2 3" key="1">
    <citation type="submission" date="2017-10" db="EMBL/GenBank/DDBJ databases">
        <title>Massilia psychrophilum sp. nov., a novel purple-pigmented bacterium isolated from Tianshan glacier, Xinjiang Municipality, China.</title>
        <authorList>
            <person name="Wang H."/>
        </authorList>
    </citation>
    <scope>NUCLEOTIDE SEQUENCE [LARGE SCALE GENOMIC DNA]</scope>
    <source>
        <strain evidence="2 3">JCM 30074</strain>
    </source>
</reference>
<dbReference type="OrthoDB" id="9790457at2"/>
<keyword evidence="3" id="KW-1185">Reference proteome</keyword>
<dbReference type="GO" id="GO:0008168">
    <property type="term" value="F:methyltransferase activity"/>
    <property type="evidence" value="ECO:0007669"/>
    <property type="project" value="UniProtKB-KW"/>
</dbReference>
<sequence length="319" mass="34321">MPNLLCPACSSGAVIAAESIASADLVAGYRDKGIDVAACLAATPAIVLFRCAGCDLGFFSPPCAGDAAFYEQLQQFDWYYQDDKPEYAYASGHVEEGARVLEVGCGKGAFHAALPASVSYTGLEFNDAAVARAQAAGLAVSKQPVEAHAAANPGRYDVVCSFQVLEHVPEPASFVHACVQALAPGGRLILAVPAEDSFLAIAPNAPLNMPPHHVLRWSDLALANLARREGLALVDVWHEPVASFHSEWHRQTLAFHYFVLCGLARTRLLDRGLRYRAIGRLLRFKGLRDALAASVLRRLPELDRGHTVAMVARHEQTAL</sequence>
<dbReference type="PANTHER" id="PTHR43861:SF3">
    <property type="entry name" value="PUTATIVE (AFU_ORTHOLOGUE AFUA_2G14390)-RELATED"/>
    <property type="match status" value="1"/>
</dbReference>
<dbReference type="EMBL" id="PDOC01000004">
    <property type="protein sequence ID" value="PIL45390.1"/>
    <property type="molecule type" value="Genomic_DNA"/>
</dbReference>
<keyword evidence="2" id="KW-0489">Methyltransferase</keyword>
<comment type="caution">
    <text evidence="2">The sequence shown here is derived from an EMBL/GenBank/DDBJ whole genome shotgun (WGS) entry which is preliminary data.</text>
</comment>
<organism evidence="2 3">
    <name type="scientific">Massilia eurypsychrophila</name>
    <dbReference type="NCBI Taxonomy" id="1485217"/>
    <lineage>
        <taxon>Bacteria</taxon>
        <taxon>Pseudomonadati</taxon>
        <taxon>Pseudomonadota</taxon>
        <taxon>Betaproteobacteria</taxon>
        <taxon>Burkholderiales</taxon>
        <taxon>Oxalobacteraceae</taxon>
        <taxon>Telluria group</taxon>
        <taxon>Massilia</taxon>
    </lineage>
</organism>